<dbReference type="EMBL" id="JAXAVW010000060">
    <property type="protein sequence ID" value="MDX8037235.1"/>
    <property type="molecule type" value="Genomic_DNA"/>
</dbReference>
<organism evidence="2 3">
    <name type="scientific">Lentzea miocenica</name>
    <dbReference type="NCBI Taxonomy" id="3095431"/>
    <lineage>
        <taxon>Bacteria</taxon>
        <taxon>Bacillati</taxon>
        <taxon>Actinomycetota</taxon>
        <taxon>Actinomycetes</taxon>
        <taxon>Pseudonocardiales</taxon>
        <taxon>Pseudonocardiaceae</taxon>
        <taxon>Lentzea</taxon>
    </lineage>
</organism>
<dbReference type="Proteomes" id="UP001285521">
    <property type="component" value="Unassembled WGS sequence"/>
</dbReference>
<accession>A0ABU4TGB8</accession>
<name>A0ABU4TGB8_9PSEU</name>
<evidence type="ECO:0000313" key="2">
    <source>
        <dbReference type="EMBL" id="MDX8037235.1"/>
    </source>
</evidence>
<feature type="compositionally biased region" description="Basic and acidic residues" evidence="1">
    <location>
        <begin position="75"/>
        <end position="89"/>
    </location>
</feature>
<gene>
    <name evidence="2" type="ORF">SK803_44180</name>
</gene>
<feature type="region of interest" description="Disordered" evidence="1">
    <location>
        <begin position="75"/>
        <end position="98"/>
    </location>
</feature>
<protein>
    <submittedName>
        <fullName evidence="2">Uncharacterized protein</fullName>
    </submittedName>
</protein>
<dbReference type="RefSeq" id="WP_319972235.1">
    <property type="nucleotide sequence ID" value="NZ_JAXAVW010000060.1"/>
</dbReference>
<evidence type="ECO:0000256" key="1">
    <source>
        <dbReference type="SAM" id="MobiDB-lite"/>
    </source>
</evidence>
<keyword evidence="3" id="KW-1185">Reference proteome</keyword>
<reference evidence="2 3" key="1">
    <citation type="submission" date="2023-11" db="EMBL/GenBank/DDBJ databases">
        <title>Lentzea sokolovensis, sp. nov., Lentzea kristufkii, sp. nov., and Lentzea miocenensis, sp. nov., rare actinobacteria from Sokolov Coal Basin, Miocene lacustrine sediment, Czech Republic.</title>
        <authorList>
            <person name="Lara A."/>
            <person name="Kotroba L."/>
            <person name="Nouioui I."/>
            <person name="Neumann-Schaal M."/>
            <person name="Mast Y."/>
            <person name="Chronakova A."/>
        </authorList>
    </citation>
    <scope>NUCLEOTIDE SEQUENCE [LARGE SCALE GENOMIC DNA]</scope>
    <source>
        <strain evidence="2 3">BCCO 10_0856</strain>
    </source>
</reference>
<proteinExistence type="predicted"/>
<evidence type="ECO:0000313" key="3">
    <source>
        <dbReference type="Proteomes" id="UP001285521"/>
    </source>
</evidence>
<sequence length="98" mass="10821">MNALSVVARGTWLYAQTKPMPVAIVRLDHDHWYEIAKANGDLESGEVPNVNAAGHAYYVSYSNIRDGGTFWPDSQTHRSFGDAKADAESRAPSPITWD</sequence>
<comment type="caution">
    <text evidence="2">The sequence shown here is derived from an EMBL/GenBank/DDBJ whole genome shotgun (WGS) entry which is preliminary data.</text>
</comment>